<evidence type="ECO:0000256" key="11">
    <source>
        <dbReference type="ARBA" id="ARBA00023212"/>
    </source>
</evidence>
<evidence type="ECO:0000256" key="12">
    <source>
        <dbReference type="ARBA" id="ARBA00023242"/>
    </source>
</evidence>
<evidence type="ECO:0000256" key="6">
    <source>
        <dbReference type="ARBA" id="ARBA00022490"/>
    </source>
</evidence>
<evidence type="ECO:0000256" key="15">
    <source>
        <dbReference type="ARBA" id="ARBA00064709"/>
    </source>
</evidence>
<evidence type="ECO:0000256" key="8">
    <source>
        <dbReference type="ARBA" id="ARBA00022990"/>
    </source>
</evidence>
<protein>
    <recommendedName>
        <fullName evidence="16">Acyl-coenzyme A thioesterase 13</fullName>
    </recommendedName>
    <alternativeName>
        <fullName evidence="17">Hotdog-fold thioesterase superfamily member 2</fullName>
    </alternativeName>
    <alternativeName>
        <fullName evidence="18">Thioesterase superfamily member 2</fullName>
    </alternativeName>
</protein>
<dbReference type="InterPro" id="IPR003736">
    <property type="entry name" value="PAAI_dom"/>
</dbReference>
<organism evidence="20 21">
    <name type="scientific">Elaeis guineensis var. tenera</name>
    <name type="common">Oil palm</name>
    <dbReference type="NCBI Taxonomy" id="51953"/>
    <lineage>
        <taxon>Eukaryota</taxon>
        <taxon>Viridiplantae</taxon>
        <taxon>Streptophyta</taxon>
        <taxon>Embryophyta</taxon>
        <taxon>Tracheophyta</taxon>
        <taxon>Spermatophyta</taxon>
        <taxon>Magnoliopsida</taxon>
        <taxon>Liliopsida</taxon>
        <taxon>Arecaceae</taxon>
        <taxon>Arecoideae</taxon>
        <taxon>Cocoseae</taxon>
        <taxon>Elaeidinae</taxon>
        <taxon>Elaeis</taxon>
    </lineage>
</organism>
<name>A0A6I9QP79_ELAGV</name>
<reference evidence="21" key="1">
    <citation type="submission" date="2025-08" db="UniProtKB">
        <authorList>
            <consortium name="RefSeq"/>
        </authorList>
    </citation>
    <scope>IDENTIFICATION</scope>
</reference>
<evidence type="ECO:0000256" key="17">
    <source>
        <dbReference type="ARBA" id="ARBA00081533"/>
    </source>
</evidence>
<dbReference type="RefSeq" id="XP_010912580.1">
    <property type="nucleotide sequence ID" value="XM_010914278.2"/>
</dbReference>
<evidence type="ECO:0000256" key="9">
    <source>
        <dbReference type="ARBA" id="ARBA00023098"/>
    </source>
</evidence>
<keyword evidence="6" id="KW-0963">Cytoplasm</keyword>
<evidence type="ECO:0000313" key="20">
    <source>
        <dbReference type="Proteomes" id="UP000504607"/>
    </source>
</evidence>
<comment type="catalytic activity">
    <reaction evidence="13">
        <text>a fatty acyl-CoA + H2O = a fatty acid + CoA + H(+)</text>
        <dbReference type="Rhea" id="RHEA:16781"/>
        <dbReference type="ChEBI" id="CHEBI:15377"/>
        <dbReference type="ChEBI" id="CHEBI:15378"/>
        <dbReference type="ChEBI" id="CHEBI:28868"/>
        <dbReference type="ChEBI" id="CHEBI:57287"/>
        <dbReference type="ChEBI" id="CHEBI:77636"/>
    </reaction>
    <physiologicalReaction direction="left-to-right" evidence="13">
        <dbReference type="Rhea" id="RHEA:16782"/>
    </physiologicalReaction>
</comment>
<evidence type="ECO:0000256" key="7">
    <source>
        <dbReference type="ARBA" id="ARBA00022801"/>
    </source>
</evidence>
<feature type="domain" description="Thioesterase" evidence="19">
    <location>
        <begin position="59"/>
        <end position="132"/>
    </location>
</feature>
<proteinExistence type="inferred from homology"/>
<dbReference type="GO" id="GO:0006629">
    <property type="term" value="P:lipid metabolic process"/>
    <property type="evidence" value="ECO:0007669"/>
    <property type="project" value="UniProtKB-KW"/>
</dbReference>
<evidence type="ECO:0000256" key="5">
    <source>
        <dbReference type="ARBA" id="ARBA00008324"/>
    </source>
</evidence>
<dbReference type="InParanoid" id="A0A6I9QP79"/>
<dbReference type="CDD" id="cd03443">
    <property type="entry name" value="PaaI_thioesterase"/>
    <property type="match status" value="1"/>
</dbReference>
<evidence type="ECO:0000256" key="18">
    <source>
        <dbReference type="ARBA" id="ARBA00083956"/>
    </source>
</evidence>
<evidence type="ECO:0000256" key="16">
    <source>
        <dbReference type="ARBA" id="ARBA00067273"/>
    </source>
</evidence>
<dbReference type="GO" id="GO:0047617">
    <property type="term" value="F:fatty acyl-CoA hydrolase activity"/>
    <property type="evidence" value="ECO:0007669"/>
    <property type="project" value="InterPro"/>
</dbReference>
<dbReference type="InterPro" id="IPR029069">
    <property type="entry name" value="HotDog_dom_sf"/>
</dbReference>
<gene>
    <name evidence="21" type="primary">LOC105038474</name>
</gene>
<dbReference type="AlphaFoldDB" id="A0A6I9QP79"/>
<keyword evidence="11" id="KW-0206">Cytoskeleton</keyword>
<evidence type="ECO:0000313" key="21">
    <source>
        <dbReference type="RefSeq" id="XP_010912580.1"/>
    </source>
</evidence>
<dbReference type="PANTHER" id="PTHR21660">
    <property type="entry name" value="THIOESTERASE SUPERFAMILY MEMBER-RELATED"/>
    <property type="match status" value="1"/>
</dbReference>
<evidence type="ECO:0000259" key="19">
    <source>
        <dbReference type="Pfam" id="PF03061"/>
    </source>
</evidence>
<keyword evidence="8" id="KW-0007">Acetylation</keyword>
<dbReference type="PANTHER" id="PTHR21660:SF47">
    <property type="entry name" value="F19P19.27 PROTEIN"/>
    <property type="match status" value="1"/>
</dbReference>
<dbReference type="GO" id="GO:0005829">
    <property type="term" value="C:cytosol"/>
    <property type="evidence" value="ECO:0007669"/>
    <property type="project" value="UniProtKB-SubCell"/>
</dbReference>
<comment type="subcellular location">
    <subcellularLocation>
        <location evidence="3">Cytoplasm</location>
        <location evidence="3">Cytoskeleton</location>
        <location evidence="3">Spindle</location>
    </subcellularLocation>
    <subcellularLocation>
        <location evidence="4">Cytoplasm</location>
        <location evidence="4">Cytosol</location>
    </subcellularLocation>
    <subcellularLocation>
        <location evidence="2">Mitochondrion</location>
    </subcellularLocation>
    <subcellularLocation>
        <location evidence="1">Nucleus</location>
    </subcellularLocation>
</comment>
<dbReference type="SUPFAM" id="SSF54637">
    <property type="entry name" value="Thioesterase/thiol ester dehydrase-isomerase"/>
    <property type="match status" value="1"/>
</dbReference>
<sequence length="149" mass="15770">MDLEAVRRSLEASGGDADALPPRLFEEFVLHGLRIDLIEPGRVLCSMPVPPRLTSAGSFLHGGVTAALVDVIGSAVFYSVGLPTSGVSLEISVSYMDAAFIKEEVEIEAKLLHIGKAVGVSSVELRRKGTGKIIAQARHAKYLAASSKL</sequence>
<keyword evidence="12" id="KW-0539">Nucleus</keyword>
<comment type="function">
    <text evidence="14">Catalyzes the hydrolysis of acyl-CoAs into free fatty acids and coenzyme A (CoASH), regulating their respective intracellular levels. Has acyl-CoA thioesterase activity towards medium (C12) and long-chain (C18) fatty acyl-CoA substrates. Can also hydrolyze 3-hydroxyphenylacetyl-CoA and 3,4-dihydroxyphenylacetyl-CoA (in vitro). May play a role in controlling adaptive thermogenesis.</text>
</comment>
<comment type="subunit">
    <text evidence="15">Homotetramer. Interacts with PCTP.</text>
</comment>
<dbReference type="GeneID" id="105038474"/>
<keyword evidence="9" id="KW-0443">Lipid metabolism</keyword>
<evidence type="ECO:0000256" key="1">
    <source>
        <dbReference type="ARBA" id="ARBA00004123"/>
    </source>
</evidence>
<dbReference type="FunFam" id="3.10.129.10:FF:000021">
    <property type="entry name" value="Acyl-coenzyme A thioesterase 13"/>
    <property type="match status" value="1"/>
</dbReference>
<dbReference type="OrthoDB" id="46529at2759"/>
<evidence type="ECO:0000256" key="13">
    <source>
        <dbReference type="ARBA" id="ARBA00052976"/>
    </source>
</evidence>
<dbReference type="NCBIfam" id="TIGR00369">
    <property type="entry name" value="unchar_dom_1"/>
    <property type="match status" value="1"/>
</dbReference>
<keyword evidence="7" id="KW-0378">Hydrolase</keyword>
<keyword evidence="10" id="KW-0496">Mitochondrion</keyword>
<evidence type="ECO:0000256" key="10">
    <source>
        <dbReference type="ARBA" id="ARBA00023128"/>
    </source>
</evidence>
<dbReference type="KEGG" id="egu:105038474"/>
<dbReference type="GO" id="GO:0005819">
    <property type="term" value="C:spindle"/>
    <property type="evidence" value="ECO:0007669"/>
    <property type="project" value="UniProtKB-SubCell"/>
</dbReference>
<dbReference type="Gene3D" id="3.10.129.10">
    <property type="entry name" value="Hotdog Thioesterase"/>
    <property type="match status" value="1"/>
</dbReference>
<dbReference type="InterPro" id="IPR039298">
    <property type="entry name" value="ACOT13"/>
</dbReference>
<dbReference type="InterPro" id="IPR006683">
    <property type="entry name" value="Thioestr_dom"/>
</dbReference>
<keyword evidence="20" id="KW-1185">Reference proteome</keyword>
<dbReference type="GO" id="GO:0005634">
    <property type="term" value="C:nucleus"/>
    <property type="evidence" value="ECO:0007669"/>
    <property type="project" value="UniProtKB-SubCell"/>
</dbReference>
<dbReference type="Pfam" id="PF03061">
    <property type="entry name" value="4HBT"/>
    <property type="match status" value="1"/>
</dbReference>
<comment type="similarity">
    <text evidence="5">Belongs to the thioesterase PaaI family.</text>
</comment>
<evidence type="ECO:0000256" key="14">
    <source>
        <dbReference type="ARBA" id="ARBA00058205"/>
    </source>
</evidence>
<evidence type="ECO:0000256" key="3">
    <source>
        <dbReference type="ARBA" id="ARBA00004186"/>
    </source>
</evidence>
<evidence type="ECO:0000256" key="4">
    <source>
        <dbReference type="ARBA" id="ARBA00004514"/>
    </source>
</evidence>
<dbReference type="Proteomes" id="UP000504607">
    <property type="component" value="Chromosome 2"/>
</dbReference>
<dbReference type="GO" id="GO:0005739">
    <property type="term" value="C:mitochondrion"/>
    <property type="evidence" value="ECO:0007669"/>
    <property type="project" value="UniProtKB-SubCell"/>
</dbReference>
<evidence type="ECO:0000256" key="2">
    <source>
        <dbReference type="ARBA" id="ARBA00004173"/>
    </source>
</evidence>
<accession>A0A6I9QP79</accession>
<dbReference type="FunCoup" id="A0A6I9QP79">
    <property type="interactions" value="896"/>
</dbReference>